<dbReference type="GeneID" id="25297835"/>
<comment type="similarity">
    <text evidence="2">Belongs to the Clp1 family. NOL9/GRC3 subfamily.</text>
</comment>
<evidence type="ECO:0000313" key="11">
    <source>
        <dbReference type="EMBL" id="KIX00699.1"/>
    </source>
</evidence>
<dbReference type="STRING" id="1442369.A0A0D2I4H7"/>
<evidence type="ECO:0000256" key="3">
    <source>
        <dbReference type="ARBA" id="ARBA00018706"/>
    </source>
</evidence>
<keyword evidence="12" id="KW-1185">Reference proteome</keyword>
<evidence type="ECO:0000256" key="2">
    <source>
        <dbReference type="ARBA" id="ARBA00011003"/>
    </source>
</evidence>
<dbReference type="InterPro" id="IPR027417">
    <property type="entry name" value="P-loop_NTPase"/>
</dbReference>
<gene>
    <name evidence="11" type="ORF">Z518_09764</name>
</gene>
<organism evidence="11 12">
    <name type="scientific">Rhinocladiella mackenziei CBS 650.93</name>
    <dbReference type="NCBI Taxonomy" id="1442369"/>
    <lineage>
        <taxon>Eukaryota</taxon>
        <taxon>Fungi</taxon>
        <taxon>Dikarya</taxon>
        <taxon>Ascomycota</taxon>
        <taxon>Pezizomycotina</taxon>
        <taxon>Eurotiomycetes</taxon>
        <taxon>Chaetothyriomycetidae</taxon>
        <taxon>Chaetothyriales</taxon>
        <taxon>Herpotrichiellaceae</taxon>
        <taxon>Rhinocladiella</taxon>
    </lineage>
</organism>
<evidence type="ECO:0000256" key="8">
    <source>
        <dbReference type="ARBA" id="ARBA00022840"/>
    </source>
</evidence>
<dbReference type="PANTHER" id="PTHR12755">
    <property type="entry name" value="CLEAVAGE/POLYADENYLATION FACTOR IA SUBUNIT CLP1P"/>
    <property type="match status" value="1"/>
</dbReference>
<dbReference type="InterPro" id="IPR032319">
    <property type="entry name" value="CLP1_P"/>
</dbReference>
<keyword evidence="5" id="KW-0808">Transferase</keyword>
<dbReference type="OrthoDB" id="4054781at2759"/>
<accession>A0A0D2I4H7</accession>
<evidence type="ECO:0000256" key="5">
    <source>
        <dbReference type="ARBA" id="ARBA00022679"/>
    </source>
</evidence>
<evidence type="ECO:0000259" key="10">
    <source>
        <dbReference type="Pfam" id="PF16575"/>
    </source>
</evidence>
<evidence type="ECO:0000313" key="12">
    <source>
        <dbReference type="Proteomes" id="UP000053617"/>
    </source>
</evidence>
<protein>
    <recommendedName>
        <fullName evidence="4">Polynucleotide 5'-hydroxyl-kinase GRC3</fullName>
    </recommendedName>
    <alternativeName>
        <fullName evidence="3">Polynucleotide 5'-hydroxyl-kinase grc3</fullName>
    </alternativeName>
</protein>
<dbReference type="GO" id="GO:0005634">
    <property type="term" value="C:nucleus"/>
    <property type="evidence" value="ECO:0007669"/>
    <property type="project" value="TreeGrafter"/>
</dbReference>
<name>A0A0D2I4H7_9EURO</name>
<dbReference type="EMBL" id="KN847482">
    <property type="protein sequence ID" value="KIX00699.1"/>
    <property type="molecule type" value="Genomic_DNA"/>
</dbReference>
<dbReference type="GO" id="GO:0005524">
    <property type="term" value="F:ATP binding"/>
    <property type="evidence" value="ECO:0007669"/>
    <property type="project" value="UniProtKB-KW"/>
</dbReference>
<evidence type="ECO:0000256" key="9">
    <source>
        <dbReference type="SAM" id="MobiDB-lite"/>
    </source>
</evidence>
<dbReference type="RefSeq" id="XP_013267835.1">
    <property type="nucleotide sequence ID" value="XM_013412381.1"/>
</dbReference>
<dbReference type="GO" id="GO:0051731">
    <property type="term" value="F:polynucleotide 5'-hydroxyl-kinase activity"/>
    <property type="evidence" value="ECO:0007669"/>
    <property type="project" value="InterPro"/>
</dbReference>
<dbReference type="HOGENOM" id="CLU_010345_2_0_1"/>
<dbReference type="VEuPathDB" id="FungiDB:Z518_09764"/>
<dbReference type="GO" id="GO:0000448">
    <property type="term" value="P:cleavage in ITS2 between 5.8S rRNA and LSU-rRNA of tricistronic rRNA transcript (SSU-rRNA, 5.8S rRNA, LSU-rRNA)"/>
    <property type="evidence" value="ECO:0007669"/>
    <property type="project" value="TreeGrafter"/>
</dbReference>
<reference evidence="11 12" key="1">
    <citation type="submission" date="2015-01" db="EMBL/GenBank/DDBJ databases">
        <title>The Genome Sequence of Rhinocladiella mackenzie CBS 650.93.</title>
        <authorList>
            <consortium name="The Broad Institute Genomics Platform"/>
            <person name="Cuomo C."/>
            <person name="de Hoog S."/>
            <person name="Gorbushina A."/>
            <person name="Stielow B."/>
            <person name="Teixiera M."/>
            <person name="Abouelleil A."/>
            <person name="Chapman S.B."/>
            <person name="Priest M."/>
            <person name="Young S.K."/>
            <person name="Wortman J."/>
            <person name="Nusbaum C."/>
            <person name="Birren B."/>
        </authorList>
    </citation>
    <scope>NUCLEOTIDE SEQUENCE [LARGE SCALE GENOMIC DNA]</scope>
    <source>
        <strain evidence="11 12">CBS 650.93</strain>
    </source>
</reference>
<dbReference type="Pfam" id="PF16575">
    <property type="entry name" value="CLP1_P"/>
    <property type="match status" value="1"/>
</dbReference>
<keyword evidence="8" id="KW-0067">ATP-binding</keyword>
<evidence type="ECO:0000256" key="1">
    <source>
        <dbReference type="ARBA" id="ARBA00003798"/>
    </source>
</evidence>
<feature type="domain" description="Clp1 P-loop" evidence="10">
    <location>
        <begin position="238"/>
        <end position="437"/>
    </location>
</feature>
<keyword evidence="7" id="KW-0418">Kinase</keyword>
<dbReference type="InterPro" id="IPR045116">
    <property type="entry name" value="Clp1/Grc3"/>
</dbReference>
<evidence type="ECO:0000256" key="6">
    <source>
        <dbReference type="ARBA" id="ARBA00022741"/>
    </source>
</evidence>
<dbReference type="AlphaFoldDB" id="A0A0D2I4H7"/>
<evidence type="ECO:0000256" key="7">
    <source>
        <dbReference type="ARBA" id="ARBA00022777"/>
    </source>
</evidence>
<feature type="compositionally biased region" description="Low complexity" evidence="9">
    <location>
        <begin position="22"/>
        <end position="36"/>
    </location>
</feature>
<sequence>MPANGKRLSAVARQRRLRDAQSASTTPTPASPATASERNLGENASGQNVSEEDGTLAVEQPGAVELKNQFDVLVKASTTHFRSTREVDQLSETSVKIRLSRGQKCVLLGTCTLWVKQGSIFIYGAIIHASTTLHRIYAPSSHALPSIEAMSAKAEFQVESLDDAIRDLPYIGIRDLWTPSGVEQAALTFYILGHSFEPDPKAPKRLKELDLDPWKLVLSNLSTAGPSKPHPPRILLCGRRSSGLSTFVRCLLNRLLTTQSSRLVDSNHRGAVLVDLDANLPEFAPPGLISLVHVVNPAYGPPFTHVLPGKGLSNRILRMYFLGDLDITEFSDWHIGRVHEILDHVKALRSEYKDSPVIVVAPRWVNSIDQKVASKLWTKILPTDIVCMDSSPTSPYLQPWSSFAEKATCQIYQLPSHAFDKISPVREHELQMQSYFHLVESPIDRLFWDETPILAGNQQKLTLSYGMDNADVCAIILLGGQVALEDTYDALEGSIVALTVVRCQPNRSLTFEHEETDHTDIVKESLSDETKLPGVHRTTEDLPRLQGGWQSPFPTCATDSYCIGLAIVTKIDVTQRQIALVTGLDSQEVQGQIQGNQVALVLHKATSDGRFKTDWARREMWNGGKRAT</sequence>
<dbReference type="Gene3D" id="3.40.50.300">
    <property type="entry name" value="P-loop containing nucleotide triphosphate hydrolases"/>
    <property type="match status" value="1"/>
</dbReference>
<keyword evidence="6" id="KW-0547">Nucleotide-binding</keyword>
<evidence type="ECO:0000256" key="4">
    <source>
        <dbReference type="ARBA" id="ARBA00019824"/>
    </source>
</evidence>
<dbReference type="PANTHER" id="PTHR12755:SF3">
    <property type="entry name" value="POLYNUCLEOTIDE 5'-HYDROXYL-KINASE NOL9"/>
    <property type="match status" value="1"/>
</dbReference>
<proteinExistence type="inferred from homology"/>
<feature type="region of interest" description="Disordered" evidence="9">
    <location>
        <begin position="1"/>
        <end position="54"/>
    </location>
</feature>
<dbReference type="Proteomes" id="UP000053617">
    <property type="component" value="Unassembled WGS sequence"/>
</dbReference>
<comment type="function">
    <text evidence="1">Polynucleotide 5'-kinase involved in rRNA processing.</text>
</comment>